<gene>
    <name evidence="1" type="ORF">RF819_12420</name>
</gene>
<proteinExistence type="predicted"/>
<dbReference type="RefSeq" id="WP_078365268.1">
    <property type="nucleotide sequence ID" value="NZ_MTJN01000002.1"/>
</dbReference>
<name>A0A1T1ATW7_RHOFE</name>
<evidence type="ECO:0000313" key="1">
    <source>
        <dbReference type="EMBL" id="OOV07425.1"/>
    </source>
</evidence>
<sequence>MNTVSSLTPAPRHFQAQHQQQTLAKKRALICNIAGVASAASLLPTSQPAPRTRAVVELTIGKDPQTLVAEAVAKVRHPGLNRLLTSFVQEPEIREALLRMEEASSEQSTLMARGQSAPRSRAPSWPIQRLRRAGELAQYLSAFGHEEREVLYVATLLQGCQPMLNSGLQNTASQSDVLRTLVRKSLRQLEEDYPRQAWLLRQSMGWGLEDEVDDFYVPRLQQAVTRSLSISVAVPDRSKIPGGAFESTDPTELRH</sequence>
<keyword evidence="2" id="KW-1185">Reference proteome</keyword>
<dbReference type="OrthoDB" id="9885667at2"/>
<comment type="caution">
    <text evidence="1">The sequence shown here is derived from an EMBL/GenBank/DDBJ whole genome shotgun (WGS) entry which is preliminary data.</text>
</comment>
<reference evidence="1 2" key="1">
    <citation type="submission" date="2017-01" db="EMBL/GenBank/DDBJ databases">
        <title>Genome sequencing of Rhodoferax fermentans JCM 7819.</title>
        <authorList>
            <person name="Kim Y.J."/>
            <person name="Farh M.E.-A."/>
            <person name="Yang D.-C."/>
        </authorList>
    </citation>
    <scope>NUCLEOTIDE SEQUENCE [LARGE SCALE GENOMIC DNA]</scope>
    <source>
        <strain evidence="1 2">JCM 7819</strain>
    </source>
</reference>
<accession>A0A1T1ATW7</accession>
<evidence type="ECO:0000313" key="2">
    <source>
        <dbReference type="Proteomes" id="UP000190750"/>
    </source>
</evidence>
<protein>
    <submittedName>
        <fullName evidence="1">Uncharacterized protein</fullName>
    </submittedName>
</protein>
<dbReference type="STRING" id="28066.RF819_12420"/>
<dbReference type="AlphaFoldDB" id="A0A1T1ATW7"/>
<dbReference type="Proteomes" id="UP000190750">
    <property type="component" value="Unassembled WGS sequence"/>
</dbReference>
<organism evidence="1 2">
    <name type="scientific">Rhodoferax fermentans</name>
    <dbReference type="NCBI Taxonomy" id="28066"/>
    <lineage>
        <taxon>Bacteria</taxon>
        <taxon>Pseudomonadati</taxon>
        <taxon>Pseudomonadota</taxon>
        <taxon>Betaproteobacteria</taxon>
        <taxon>Burkholderiales</taxon>
        <taxon>Comamonadaceae</taxon>
        <taxon>Rhodoferax</taxon>
    </lineage>
</organism>
<dbReference type="EMBL" id="MTJN01000002">
    <property type="protein sequence ID" value="OOV07425.1"/>
    <property type="molecule type" value="Genomic_DNA"/>
</dbReference>